<organism evidence="1 2">
    <name type="scientific">Synechococcus phage S-SM2</name>
    <dbReference type="NCBI Taxonomy" id="444860"/>
    <lineage>
        <taxon>Viruses</taxon>
        <taxon>Duplodnaviria</taxon>
        <taxon>Heunggongvirae</taxon>
        <taxon>Uroviricota</taxon>
        <taxon>Caudoviricetes</taxon>
        <taxon>Pantevenvirales</taxon>
        <taxon>Kyanoviridae</taxon>
        <taxon>Nilusvirus</taxon>
        <taxon>Nilusvirus ssm2</taxon>
    </lineage>
</organism>
<keyword evidence="2" id="KW-1185">Reference proteome</keyword>
<protein>
    <submittedName>
        <fullName evidence="1">Uncharacterized protein</fullName>
    </submittedName>
</protein>
<dbReference type="EMBL" id="GU071095">
    <property type="protein sequence ID" value="ADO97391.1"/>
    <property type="molecule type" value="Genomic_DNA"/>
</dbReference>
<evidence type="ECO:0000313" key="1">
    <source>
        <dbReference type="EMBL" id="ADO97391.1"/>
    </source>
</evidence>
<dbReference type="Proteomes" id="UP000006524">
    <property type="component" value="Segment"/>
</dbReference>
<accession>E3SIU3</accession>
<evidence type="ECO:0000313" key="2">
    <source>
        <dbReference type="Proteomes" id="UP000006524"/>
    </source>
</evidence>
<proteinExistence type="predicted"/>
<name>E3SIU3_9CAUD</name>
<sequence>MSKKIEDEQTRLILAIHQLDGIVNLTEDNEYKQFIHSRMISVKYELLRQLTNLNDRNKNQRNTKTE</sequence>
<reference evidence="1 2" key="1">
    <citation type="journal article" date="2010" name="Environ. Microbiol.">
        <title>Genomic analysis of oceanic cyanobacterial myoviruses compared with T4-like myoviruses from diverse hosts and environments.</title>
        <authorList>
            <person name="Sullivan M.B."/>
            <person name="Huang K.H."/>
            <person name="Ignacio-Espinoza J.C."/>
            <person name="Berlin A.M."/>
            <person name="Kelly L."/>
            <person name="Weigele P.R."/>
            <person name="DeFrancesco A.S."/>
            <person name="Kern S.E."/>
            <person name="Thompson L.R."/>
            <person name="Young S."/>
            <person name="Yandava C."/>
            <person name="Fu R."/>
            <person name="Krastins B."/>
            <person name="Chase M."/>
            <person name="Sarracino D."/>
            <person name="Osburne M.S."/>
            <person name="Henn M.R."/>
            <person name="Chisholm S.W."/>
        </authorList>
    </citation>
    <scope>NUCLEOTIDE SEQUENCE [LARGE SCALE GENOMIC DNA]</scope>
    <source>
        <strain evidence="1">8017-1</strain>
    </source>
</reference>
<dbReference type="GeneID" id="10326681"/>
<dbReference type="RefSeq" id="YP_004322205.1">
    <property type="nucleotide sequence ID" value="NC_015279.1"/>
</dbReference>
<gene>
    <name evidence="1" type="ORF">SSM2_049</name>
</gene>
<dbReference type="KEGG" id="vg:10326681"/>